<evidence type="ECO:0008006" key="3">
    <source>
        <dbReference type="Google" id="ProtNLM"/>
    </source>
</evidence>
<accession>A0ABW7N8Y5</accession>
<comment type="caution">
    <text evidence="1">The sequence shown here is derived from an EMBL/GenBank/DDBJ whole genome shotgun (WGS) entry which is preliminary data.</text>
</comment>
<dbReference type="EMBL" id="JBIPKE010000017">
    <property type="protein sequence ID" value="MFH6984070.1"/>
    <property type="molecule type" value="Genomic_DNA"/>
</dbReference>
<proteinExistence type="predicted"/>
<dbReference type="Proteomes" id="UP001610063">
    <property type="component" value="Unassembled WGS sequence"/>
</dbReference>
<evidence type="ECO:0000313" key="2">
    <source>
        <dbReference type="Proteomes" id="UP001610063"/>
    </source>
</evidence>
<keyword evidence="2" id="KW-1185">Reference proteome</keyword>
<gene>
    <name evidence="1" type="ORF">ACHKAR_11510</name>
</gene>
<name>A0ABW7N8Y5_9BACT</name>
<evidence type="ECO:0000313" key="1">
    <source>
        <dbReference type="EMBL" id="MFH6984070.1"/>
    </source>
</evidence>
<reference evidence="1 2" key="1">
    <citation type="journal article" date="2013" name="Int. J. Syst. Evol. Microbiol.">
        <title>Marinoscillum luteum sp. nov., isolated from marine sediment.</title>
        <authorList>
            <person name="Cha I.T."/>
            <person name="Park S.J."/>
            <person name="Kim S.J."/>
            <person name="Kim J.G."/>
            <person name="Jung M.Y."/>
            <person name="Shin K.S."/>
            <person name="Kwon K.K."/>
            <person name="Yang S.H."/>
            <person name="Seo Y.S."/>
            <person name="Rhee S.K."/>
        </authorList>
    </citation>
    <scope>NUCLEOTIDE SEQUENCE [LARGE SCALE GENOMIC DNA]</scope>
    <source>
        <strain evidence="1 2">KCTC 23939</strain>
    </source>
</reference>
<dbReference type="RefSeq" id="WP_395417498.1">
    <property type="nucleotide sequence ID" value="NZ_JBIPKE010000017.1"/>
</dbReference>
<dbReference type="PROSITE" id="PS51257">
    <property type="entry name" value="PROKAR_LIPOPROTEIN"/>
    <property type="match status" value="1"/>
</dbReference>
<organism evidence="1 2">
    <name type="scientific">Marinoscillum luteum</name>
    <dbReference type="NCBI Taxonomy" id="861051"/>
    <lineage>
        <taxon>Bacteria</taxon>
        <taxon>Pseudomonadati</taxon>
        <taxon>Bacteroidota</taxon>
        <taxon>Cytophagia</taxon>
        <taxon>Cytophagales</taxon>
        <taxon>Reichenbachiellaceae</taxon>
        <taxon>Marinoscillum</taxon>
    </lineage>
</organism>
<protein>
    <recommendedName>
        <fullName evidence="3">DUF4369 domain-containing protein</fullName>
    </recommendedName>
</protein>
<sequence length="207" mass="23792">MRLTVTSISVIIILLTSCSKPETSREPLRQGLTERGKKANHDKAITYSLITVEIGTPKSQVNVAEEHLYGKFFGDRAEFYIVENPELYVSNSQVNRLTLYFIDGMLCKKKYDLESDISQELMKSYGSFKFKALNDSTRDISKSEKIVLKTNGSARINEHLNRFQMKWDQEEVLIKYLIFKDSAQAEIQLVEELSAYKYLLDQAEANI</sequence>